<evidence type="ECO:0000313" key="2">
    <source>
        <dbReference type="EMBL" id="ARN77544.1"/>
    </source>
</evidence>
<evidence type="ECO:0000256" key="1">
    <source>
        <dbReference type="SAM" id="SignalP"/>
    </source>
</evidence>
<feature type="chain" id="PRO_5012642233" evidence="1">
    <location>
        <begin position="20"/>
        <end position="306"/>
    </location>
</feature>
<evidence type="ECO:0000313" key="3">
    <source>
        <dbReference type="Proteomes" id="UP000193431"/>
    </source>
</evidence>
<dbReference type="AlphaFoldDB" id="A0A1W6MIV0"/>
<reference evidence="2 3" key="1">
    <citation type="submission" date="2016-11" db="EMBL/GenBank/DDBJ databases">
        <title>Trade-off between light-utilization and light-protection in marine flavobacteria.</title>
        <authorList>
            <person name="Kumagai Y."/>
        </authorList>
    </citation>
    <scope>NUCLEOTIDE SEQUENCE [LARGE SCALE GENOMIC DNA]</scope>
    <source>
        <strain evidence="2 3">JCM 13191</strain>
    </source>
</reference>
<dbReference type="OrthoDB" id="1142151at2"/>
<sequence>MKYLQNGFLILFVLAFAKAYSQQPLDVLMDGKKKPMSWTNTSWKQYDVSKMPKQIELVVYKVVNADSIVPLDAMAYVFNSDGNLEKSLEANQYLQTVKMFKYENGKLVSESDGSKFGITEQKYKRNEKGDFTEVPRYRLYYQNDKLSSVTDPAYPDRTDSYKHKGSAYTVYSKHDKRSYLYVSDQLVAVQNDDNDYATAYHIPFTNHEVFFNLKKTGKKWNDLFEMAANDPDAFNKFVDAQMSESEKEYPFSKTITNQMDDWTAIIYKPKHDQTVRRYYLRKIIYADGSTSGNTTLDKKTLQSIEK</sequence>
<accession>A0A1W6MIV0</accession>
<organism evidence="2 3">
    <name type="scientific">Nonlabens spongiae</name>
    <dbReference type="NCBI Taxonomy" id="331648"/>
    <lineage>
        <taxon>Bacteria</taxon>
        <taxon>Pseudomonadati</taxon>
        <taxon>Bacteroidota</taxon>
        <taxon>Flavobacteriia</taxon>
        <taxon>Flavobacteriales</taxon>
        <taxon>Flavobacteriaceae</taxon>
        <taxon>Nonlabens</taxon>
    </lineage>
</organism>
<proteinExistence type="predicted"/>
<dbReference type="Proteomes" id="UP000193431">
    <property type="component" value="Chromosome"/>
</dbReference>
<gene>
    <name evidence="2" type="ORF">BST97_05830</name>
</gene>
<dbReference type="RefSeq" id="WP_085766345.1">
    <property type="nucleotide sequence ID" value="NZ_CP019344.1"/>
</dbReference>
<name>A0A1W6MIV0_9FLAO</name>
<dbReference type="STRING" id="331648.BST97_05830"/>
<keyword evidence="1" id="KW-0732">Signal</keyword>
<feature type="signal peptide" evidence="1">
    <location>
        <begin position="1"/>
        <end position="19"/>
    </location>
</feature>
<protein>
    <submittedName>
        <fullName evidence="2">Uncharacterized protein</fullName>
    </submittedName>
</protein>
<keyword evidence="3" id="KW-1185">Reference proteome</keyword>
<dbReference type="EMBL" id="CP019344">
    <property type="protein sequence ID" value="ARN77544.1"/>
    <property type="molecule type" value="Genomic_DNA"/>
</dbReference>